<sequence length="110" mass="11823">MGIVMCNQKTRAVLYWSDIFADVVPAPVITCAMSFGGSSSFNSLIASAIPGTQNACEALACCSSGELWQFYCSPSGIQLNKVHQNIQSLSSHPKELVLVNLLGARDIRDQ</sequence>
<evidence type="ECO:0000313" key="6">
    <source>
        <dbReference type="Proteomes" id="UP001396334"/>
    </source>
</evidence>
<dbReference type="PANTHER" id="PTHR13405:SF11">
    <property type="entry name" value="NUCLEAR PORE COMPLEX PROTEIN NUP133"/>
    <property type="match status" value="1"/>
</dbReference>
<protein>
    <recommendedName>
        <fullName evidence="4">Nucleoporin Nup133/Nup155-like N-terminal domain-containing protein</fullName>
    </recommendedName>
</protein>
<dbReference type="EMBL" id="JBBPBN010000022">
    <property type="protein sequence ID" value="KAK9013262.1"/>
    <property type="molecule type" value="Genomic_DNA"/>
</dbReference>
<keyword evidence="2" id="KW-0813">Transport</keyword>
<evidence type="ECO:0000256" key="3">
    <source>
        <dbReference type="ARBA" id="ARBA00023242"/>
    </source>
</evidence>
<name>A0ABR2RK87_9ROSI</name>
<proteinExistence type="predicted"/>
<keyword evidence="3" id="KW-0539">Nucleus</keyword>
<comment type="subcellular location">
    <subcellularLocation>
        <location evidence="1">Nucleus</location>
    </subcellularLocation>
</comment>
<dbReference type="PANTHER" id="PTHR13405">
    <property type="entry name" value="NUCLEAR PORE COMPLEX PROTEIN NUP133"/>
    <property type="match status" value="1"/>
</dbReference>
<dbReference type="Proteomes" id="UP001396334">
    <property type="component" value="Unassembled WGS sequence"/>
</dbReference>
<feature type="domain" description="Nucleoporin Nup133/Nup155-like N-terminal" evidence="4">
    <location>
        <begin position="1"/>
        <end position="94"/>
    </location>
</feature>
<gene>
    <name evidence="5" type="ORF">V6N11_041276</name>
</gene>
<evidence type="ECO:0000313" key="5">
    <source>
        <dbReference type="EMBL" id="KAK9013262.1"/>
    </source>
</evidence>
<evidence type="ECO:0000256" key="2">
    <source>
        <dbReference type="ARBA" id="ARBA00022448"/>
    </source>
</evidence>
<keyword evidence="6" id="KW-1185">Reference proteome</keyword>
<accession>A0ABR2RK87</accession>
<dbReference type="Pfam" id="PF08801">
    <property type="entry name" value="Nucleoporin_N"/>
    <property type="match status" value="1"/>
</dbReference>
<evidence type="ECO:0000259" key="4">
    <source>
        <dbReference type="Pfam" id="PF08801"/>
    </source>
</evidence>
<reference evidence="5 6" key="1">
    <citation type="journal article" date="2024" name="G3 (Bethesda)">
        <title>Genome assembly of Hibiscus sabdariffa L. provides insights into metabolisms of medicinal natural products.</title>
        <authorList>
            <person name="Kim T."/>
        </authorList>
    </citation>
    <scope>NUCLEOTIDE SEQUENCE [LARGE SCALE GENOMIC DNA]</scope>
    <source>
        <strain evidence="5">TK-2024</strain>
        <tissue evidence="5">Old leaves</tissue>
    </source>
</reference>
<organism evidence="5 6">
    <name type="scientific">Hibiscus sabdariffa</name>
    <name type="common">roselle</name>
    <dbReference type="NCBI Taxonomy" id="183260"/>
    <lineage>
        <taxon>Eukaryota</taxon>
        <taxon>Viridiplantae</taxon>
        <taxon>Streptophyta</taxon>
        <taxon>Embryophyta</taxon>
        <taxon>Tracheophyta</taxon>
        <taxon>Spermatophyta</taxon>
        <taxon>Magnoliopsida</taxon>
        <taxon>eudicotyledons</taxon>
        <taxon>Gunneridae</taxon>
        <taxon>Pentapetalae</taxon>
        <taxon>rosids</taxon>
        <taxon>malvids</taxon>
        <taxon>Malvales</taxon>
        <taxon>Malvaceae</taxon>
        <taxon>Malvoideae</taxon>
        <taxon>Hibiscus</taxon>
    </lineage>
</organism>
<comment type="caution">
    <text evidence="5">The sequence shown here is derived from an EMBL/GenBank/DDBJ whole genome shotgun (WGS) entry which is preliminary data.</text>
</comment>
<dbReference type="InterPro" id="IPR014908">
    <property type="entry name" value="Nucleoporin_Nup133/Nup155_N"/>
</dbReference>
<evidence type="ECO:0000256" key="1">
    <source>
        <dbReference type="ARBA" id="ARBA00004123"/>
    </source>
</evidence>
<dbReference type="InterPro" id="IPR037624">
    <property type="entry name" value="Nup133-like"/>
</dbReference>